<comment type="caution">
    <text evidence="2">The sequence shown here is derived from an EMBL/GenBank/DDBJ whole genome shotgun (WGS) entry which is preliminary data.</text>
</comment>
<dbReference type="Proteomes" id="UP001154015">
    <property type="component" value="Unassembled WGS sequence"/>
</dbReference>
<dbReference type="PANTHER" id="PTHR39639:SF1">
    <property type="entry name" value="DUF262 DOMAIN-CONTAINING PROTEIN"/>
    <property type="match status" value="1"/>
</dbReference>
<accession>A0ABN8V750</accession>
<dbReference type="Pfam" id="PF03235">
    <property type="entry name" value="GmrSD_N"/>
    <property type="match status" value="1"/>
</dbReference>
<gene>
    <name evidence="2" type="ORF">SGL43_05692</name>
</gene>
<name>A0ABN8V750_STRGL</name>
<dbReference type="PANTHER" id="PTHR39639">
    <property type="entry name" value="CHROMOSOME 16, WHOLE GENOME SHOTGUN SEQUENCE"/>
    <property type="match status" value="1"/>
</dbReference>
<evidence type="ECO:0000259" key="1">
    <source>
        <dbReference type="Pfam" id="PF03235"/>
    </source>
</evidence>
<sequence>MALDKVFKRRGRYDIPDWQRDEVWAPQQKRLLIDSILNGWKLPKFYFAKTSSDPDEFDVVDGQQRLATIWEFFEGKLQLSDESAKRFGGSTYSDLPDAITDDFDDFEIQYDEITDATDDDIQEFFQRLQAGKSLTAAERLNSVNSNLTRFARKLATHEFFSKKVASNNTRKAYFDMSLKALALELEGFGVSLRYDELKALSDSQSSFGETSEVAKRLLSTLDYLNRTFPEKSSSLRNRSTIQSFITLAAVIVARGKSAGTERKLHDFCNSFITELAKQNELGTKATDTSYLKYQRTLSANVKSGAKERHEILLRKLLISDPSWMDTLSLQETSTTTLREEIDNLGKRISSLISLKNDQYSAKHGSDFFKPTNRTFGAMTSIRQPIENFEAYANLIGDLYFTLREGPGSRLPNDVAPSSFVDVNLLRTGLQHDVDHGKTGAVASKRRKIGEAFARYASGEKTPGALAPERFPLVQAALLRAIADDLEVLDVEAL</sequence>
<evidence type="ECO:0000313" key="2">
    <source>
        <dbReference type="EMBL" id="CAH9418642.1"/>
    </source>
</evidence>
<keyword evidence="3" id="KW-1185">Reference proteome</keyword>
<feature type="domain" description="GmrSD restriction endonucleases N-terminal" evidence="1">
    <location>
        <begin position="5"/>
        <end position="142"/>
    </location>
</feature>
<protein>
    <recommendedName>
        <fullName evidence="1">GmrSD restriction endonucleases N-terminal domain-containing protein</fullName>
    </recommendedName>
</protein>
<reference evidence="2" key="1">
    <citation type="submission" date="2022-03" db="EMBL/GenBank/DDBJ databases">
        <authorList>
            <person name="Leyn A S."/>
        </authorList>
    </citation>
    <scope>NUCLEOTIDE SEQUENCE</scope>
    <source>
        <strain evidence="2">Streptomyces globisporus 4-3</strain>
    </source>
</reference>
<organism evidence="2 3">
    <name type="scientific">Streptomyces globisporus</name>
    <dbReference type="NCBI Taxonomy" id="1908"/>
    <lineage>
        <taxon>Bacteria</taxon>
        <taxon>Bacillati</taxon>
        <taxon>Actinomycetota</taxon>
        <taxon>Actinomycetes</taxon>
        <taxon>Kitasatosporales</taxon>
        <taxon>Streptomycetaceae</taxon>
        <taxon>Streptomyces</taxon>
    </lineage>
</organism>
<evidence type="ECO:0000313" key="3">
    <source>
        <dbReference type="Proteomes" id="UP001154015"/>
    </source>
</evidence>
<dbReference type="EMBL" id="CAKXYP010000019">
    <property type="protein sequence ID" value="CAH9418642.1"/>
    <property type="molecule type" value="Genomic_DNA"/>
</dbReference>
<proteinExistence type="predicted"/>
<dbReference type="InterPro" id="IPR004919">
    <property type="entry name" value="GmrSD_N"/>
</dbReference>
<dbReference type="RefSeq" id="WP_318575282.1">
    <property type="nucleotide sequence ID" value="NZ_CAKXYP010000019.1"/>
</dbReference>